<dbReference type="KEGG" id="sind:105160689"/>
<keyword evidence="2 5" id="KW-0812">Transmembrane</keyword>
<dbReference type="InterPro" id="IPR004864">
    <property type="entry name" value="LEA_2"/>
</dbReference>
<accession>A0A6I9SZJ1</accession>
<feature type="transmembrane region" description="Helical" evidence="5">
    <location>
        <begin position="25"/>
        <end position="48"/>
    </location>
</feature>
<dbReference type="GeneID" id="105160689"/>
<comment type="subcellular location">
    <subcellularLocation>
        <location evidence="1">Membrane</location>
        <topology evidence="1">Single-pass membrane protein</topology>
    </subcellularLocation>
</comment>
<dbReference type="GO" id="GO:0098542">
    <property type="term" value="P:defense response to other organism"/>
    <property type="evidence" value="ECO:0007669"/>
    <property type="project" value="InterPro"/>
</dbReference>
<protein>
    <submittedName>
        <fullName evidence="8">Late embryogenesis abundant protein At1g64065-like</fullName>
    </submittedName>
</protein>
<keyword evidence="7" id="KW-1185">Reference proteome</keyword>
<gene>
    <name evidence="8" type="primary">LOC105160689</name>
</gene>
<dbReference type="Proteomes" id="UP000504604">
    <property type="component" value="Linkage group LG4"/>
</dbReference>
<dbReference type="PANTHER" id="PTHR31234">
    <property type="entry name" value="LATE EMBRYOGENESIS ABUNDANT (LEA) HYDROXYPROLINE-RICH GLYCOPROTEIN FAMILY"/>
    <property type="match status" value="1"/>
</dbReference>
<evidence type="ECO:0000259" key="6">
    <source>
        <dbReference type="Pfam" id="PF03168"/>
    </source>
</evidence>
<evidence type="ECO:0000313" key="8">
    <source>
        <dbReference type="RefSeq" id="XP_011076472.1"/>
    </source>
</evidence>
<evidence type="ECO:0000313" key="7">
    <source>
        <dbReference type="Proteomes" id="UP000504604"/>
    </source>
</evidence>
<dbReference type="Gene3D" id="2.60.40.1820">
    <property type="match status" value="1"/>
</dbReference>
<keyword evidence="3 5" id="KW-1133">Transmembrane helix</keyword>
<evidence type="ECO:0000256" key="4">
    <source>
        <dbReference type="ARBA" id="ARBA00023136"/>
    </source>
</evidence>
<organism evidence="7 8">
    <name type="scientific">Sesamum indicum</name>
    <name type="common">Oriental sesame</name>
    <name type="synonym">Sesamum orientale</name>
    <dbReference type="NCBI Taxonomy" id="4182"/>
    <lineage>
        <taxon>Eukaryota</taxon>
        <taxon>Viridiplantae</taxon>
        <taxon>Streptophyta</taxon>
        <taxon>Embryophyta</taxon>
        <taxon>Tracheophyta</taxon>
        <taxon>Spermatophyta</taxon>
        <taxon>Magnoliopsida</taxon>
        <taxon>eudicotyledons</taxon>
        <taxon>Gunneridae</taxon>
        <taxon>Pentapetalae</taxon>
        <taxon>asterids</taxon>
        <taxon>lamiids</taxon>
        <taxon>Lamiales</taxon>
        <taxon>Pedaliaceae</taxon>
        <taxon>Sesamum</taxon>
    </lineage>
</organism>
<evidence type="ECO:0000256" key="1">
    <source>
        <dbReference type="ARBA" id="ARBA00004167"/>
    </source>
</evidence>
<dbReference type="AlphaFoldDB" id="A0A6I9SZJ1"/>
<evidence type="ECO:0000256" key="2">
    <source>
        <dbReference type="ARBA" id="ARBA00022692"/>
    </source>
</evidence>
<evidence type="ECO:0000256" key="5">
    <source>
        <dbReference type="SAM" id="Phobius"/>
    </source>
</evidence>
<dbReference type="Gramene" id="SIN_1016479.t">
    <property type="protein sequence ID" value="SIN_1016479.t.cds1"/>
    <property type="gene ID" value="SIN_1016479"/>
</dbReference>
<dbReference type="OrthoDB" id="1894389at2759"/>
<dbReference type="RefSeq" id="XP_011076472.1">
    <property type="nucleotide sequence ID" value="XM_011078170.1"/>
</dbReference>
<dbReference type="PANTHER" id="PTHR31234:SF2">
    <property type="entry name" value="OS05G0199100 PROTEIN"/>
    <property type="match status" value="1"/>
</dbReference>
<evidence type="ECO:0000256" key="3">
    <source>
        <dbReference type="ARBA" id="ARBA00022989"/>
    </source>
</evidence>
<reference evidence="8" key="1">
    <citation type="submission" date="2025-08" db="UniProtKB">
        <authorList>
            <consortium name="RefSeq"/>
        </authorList>
    </citation>
    <scope>IDENTIFICATION</scope>
</reference>
<name>A0A6I9SZJ1_SESIN</name>
<dbReference type="InParanoid" id="A0A6I9SZJ1"/>
<keyword evidence="4 5" id="KW-0472">Membrane</keyword>
<dbReference type="GO" id="GO:0016020">
    <property type="term" value="C:membrane"/>
    <property type="evidence" value="ECO:0007669"/>
    <property type="project" value="UniProtKB-SubCell"/>
</dbReference>
<sequence>MAENQESGAAAQQSRELRRKKRNKCLLYIFLFIVFQTAIILLFALTIMRIRAPKFRVSAASFDTFEYSSAASNPSFNIRMTAQVSVKNTNFGQFKYEDTNVAFYYNGAVVGSAFIPGSSAKARSTKRLITVVELSSAGLQNGAQLGSDLSSGVLTVNSGGRLSGKVELLKVLKRKKSAEMNCIIAINLAQRIVGDLRCN</sequence>
<proteinExistence type="predicted"/>
<dbReference type="Pfam" id="PF03168">
    <property type="entry name" value="LEA_2"/>
    <property type="match status" value="1"/>
</dbReference>
<feature type="domain" description="Late embryogenesis abundant protein LEA-2 subgroup" evidence="6">
    <location>
        <begin position="84"/>
        <end position="180"/>
    </location>
</feature>
<dbReference type="InterPro" id="IPR044839">
    <property type="entry name" value="NDR1-like"/>
</dbReference>